<keyword evidence="3 12" id="KW-0521">NADP</keyword>
<keyword evidence="2 12" id="KW-0028">Amino-acid biosynthesis</keyword>
<evidence type="ECO:0000256" key="4">
    <source>
        <dbReference type="ARBA" id="ARBA00022915"/>
    </source>
</evidence>
<feature type="binding site" evidence="12">
    <location>
        <begin position="143"/>
        <end position="144"/>
    </location>
    <ligand>
        <name>(S)-2,3,4,5-tetrahydrodipicolinate</name>
        <dbReference type="ChEBI" id="CHEBI:16845"/>
    </ligand>
</feature>
<feature type="binding site" evidence="12">
    <location>
        <begin position="73"/>
        <end position="75"/>
    </location>
    <ligand>
        <name>NAD(+)</name>
        <dbReference type="ChEBI" id="CHEBI:57540"/>
    </ligand>
</feature>
<evidence type="ECO:0000259" key="14">
    <source>
        <dbReference type="Pfam" id="PF05173"/>
    </source>
</evidence>
<sequence>MRILLIGHGKMGKAIEQYAIQRDHTIAATVDLNDPLMPTIAEQADVAIEFTHPDAAFENIKFCLENKIPVLSGTTGWLDKMPEIEKICKENDGTFLYASNFSLGVNLFFKLNEQLAALMNRQEKYKPAITEVHHTEKKDAPSGTAITLAEGIIEGFDKVTEWKLGKSEKENELPIFAERIGEVPGTHKITYKSDVDMISIEHEAFSRDGFVEGAVLVAEWLPQQKGIKKIDDFLKL</sequence>
<evidence type="ECO:0000256" key="8">
    <source>
        <dbReference type="ARBA" id="ARBA00037922"/>
    </source>
</evidence>
<feature type="active site" description="Proton donor" evidence="12">
    <location>
        <position position="137"/>
    </location>
</feature>
<comment type="catalytic activity">
    <reaction evidence="11 12">
        <text>(S)-2,3,4,5-tetrahydrodipicolinate + NAD(+) + H2O = (2S,4S)-4-hydroxy-2,3,4,5-tetrahydrodipicolinate + NADH + H(+)</text>
        <dbReference type="Rhea" id="RHEA:35323"/>
        <dbReference type="ChEBI" id="CHEBI:15377"/>
        <dbReference type="ChEBI" id="CHEBI:15378"/>
        <dbReference type="ChEBI" id="CHEBI:16845"/>
        <dbReference type="ChEBI" id="CHEBI:57540"/>
        <dbReference type="ChEBI" id="CHEBI:57945"/>
        <dbReference type="ChEBI" id="CHEBI:67139"/>
        <dbReference type="EC" id="1.17.1.8"/>
    </reaction>
</comment>
<comment type="subcellular location">
    <subcellularLocation>
        <location evidence="12">Cytoplasm</location>
    </subcellularLocation>
</comment>
<dbReference type="EC" id="1.17.1.8" evidence="9 12"/>
<dbReference type="InterPro" id="IPR023940">
    <property type="entry name" value="DHDPR_bac"/>
</dbReference>
<dbReference type="Pfam" id="PF01113">
    <property type="entry name" value="DapB_N"/>
    <property type="match status" value="1"/>
</dbReference>
<evidence type="ECO:0000256" key="6">
    <source>
        <dbReference type="ARBA" id="ARBA00023027"/>
    </source>
</evidence>
<dbReference type="AlphaFoldDB" id="A0A937AP99"/>
<keyword evidence="16" id="KW-1185">Reference proteome</keyword>
<dbReference type="Gene3D" id="3.40.50.720">
    <property type="entry name" value="NAD(P)-binding Rossmann-like Domain"/>
    <property type="match status" value="1"/>
</dbReference>
<dbReference type="GO" id="GO:0008839">
    <property type="term" value="F:4-hydroxy-tetrahydrodipicolinate reductase"/>
    <property type="evidence" value="ECO:0007669"/>
    <property type="project" value="UniProtKB-UniRule"/>
</dbReference>
<dbReference type="GO" id="GO:0051287">
    <property type="term" value="F:NAD binding"/>
    <property type="evidence" value="ECO:0007669"/>
    <property type="project" value="UniProtKB-UniRule"/>
</dbReference>
<dbReference type="GO" id="GO:0009089">
    <property type="term" value="P:lysine biosynthetic process via diaminopimelate"/>
    <property type="evidence" value="ECO:0007669"/>
    <property type="project" value="UniProtKB-UniRule"/>
</dbReference>
<dbReference type="InterPro" id="IPR022663">
    <property type="entry name" value="DapB_C"/>
</dbReference>
<evidence type="ECO:0000256" key="5">
    <source>
        <dbReference type="ARBA" id="ARBA00023002"/>
    </source>
</evidence>
<dbReference type="PANTHER" id="PTHR20836:SF0">
    <property type="entry name" value="4-HYDROXY-TETRAHYDRODIPICOLINATE REDUCTASE 1, CHLOROPLASTIC-RELATED"/>
    <property type="match status" value="1"/>
</dbReference>
<dbReference type="EMBL" id="JAERQG010000003">
    <property type="protein sequence ID" value="MBL0766332.1"/>
    <property type="molecule type" value="Genomic_DNA"/>
</dbReference>
<protein>
    <recommendedName>
        <fullName evidence="9 12">4-hydroxy-tetrahydrodipicolinate reductase</fullName>
        <shortName evidence="12">HTPA reductase</shortName>
        <ecNumber evidence="9 12">1.17.1.8</ecNumber>
    </recommendedName>
</protein>
<evidence type="ECO:0000313" key="16">
    <source>
        <dbReference type="Proteomes" id="UP000642920"/>
    </source>
</evidence>
<keyword evidence="6 12" id="KW-0520">NAD</keyword>
<organism evidence="15 16">
    <name type="scientific">Marivirga atlantica</name>
    <dbReference type="NCBI Taxonomy" id="1548457"/>
    <lineage>
        <taxon>Bacteria</taxon>
        <taxon>Pseudomonadati</taxon>
        <taxon>Bacteroidota</taxon>
        <taxon>Cytophagia</taxon>
        <taxon>Cytophagales</taxon>
        <taxon>Marivirgaceae</taxon>
        <taxon>Marivirga</taxon>
    </lineage>
</organism>
<evidence type="ECO:0000256" key="11">
    <source>
        <dbReference type="ARBA" id="ARBA00049396"/>
    </source>
</evidence>
<evidence type="ECO:0000256" key="3">
    <source>
        <dbReference type="ARBA" id="ARBA00022857"/>
    </source>
</evidence>
<dbReference type="GO" id="GO:0016726">
    <property type="term" value="F:oxidoreductase activity, acting on CH or CH2 groups, NAD or NADP as acceptor"/>
    <property type="evidence" value="ECO:0007669"/>
    <property type="project" value="UniProtKB-UniRule"/>
</dbReference>
<evidence type="ECO:0000259" key="13">
    <source>
        <dbReference type="Pfam" id="PF01113"/>
    </source>
</evidence>
<feature type="binding site" evidence="12">
    <location>
        <position position="134"/>
    </location>
    <ligand>
        <name>(S)-2,3,4,5-tetrahydrodipicolinate</name>
        <dbReference type="ChEBI" id="CHEBI:16845"/>
    </ligand>
</feature>
<comment type="caution">
    <text evidence="15">The sequence shown here is derived from an EMBL/GenBank/DDBJ whole genome shotgun (WGS) entry which is preliminary data.</text>
</comment>
<evidence type="ECO:0000256" key="1">
    <source>
        <dbReference type="ARBA" id="ARBA00006642"/>
    </source>
</evidence>
<accession>A0A937AP99</accession>
<evidence type="ECO:0000256" key="9">
    <source>
        <dbReference type="ARBA" id="ARBA00038983"/>
    </source>
</evidence>
<comment type="caution">
    <text evidence="12">Lacks conserved residue(s) required for the propagation of feature annotation.</text>
</comment>
<proteinExistence type="inferred from homology"/>
<keyword evidence="4 12" id="KW-0220">Diaminopimelate biosynthesis</keyword>
<dbReference type="SUPFAM" id="SSF51735">
    <property type="entry name" value="NAD(P)-binding Rossmann-fold domains"/>
    <property type="match status" value="1"/>
</dbReference>
<evidence type="ECO:0000256" key="10">
    <source>
        <dbReference type="ARBA" id="ARBA00049080"/>
    </source>
</evidence>
<dbReference type="Gene3D" id="3.30.360.10">
    <property type="entry name" value="Dihydrodipicolinate Reductase, domain 2"/>
    <property type="match status" value="1"/>
</dbReference>
<dbReference type="SUPFAM" id="SSF55347">
    <property type="entry name" value="Glyceraldehyde-3-phosphate dehydrogenase-like, C-terminal domain"/>
    <property type="match status" value="1"/>
</dbReference>
<comment type="similarity">
    <text evidence="1 12">Belongs to the DapB family.</text>
</comment>
<dbReference type="InterPro" id="IPR036291">
    <property type="entry name" value="NAD(P)-bd_dom_sf"/>
</dbReference>
<comment type="pathway">
    <text evidence="8 12">Amino-acid biosynthesis; L-lysine biosynthesis via DAP pathway; (S)-tetrahydrodipicolinate from L-aspartate: step 4/4.</text>
</comment>
<dbReference type="GO" id="GO:0050661">
    <property type="term" value="F:NADP binding"/>
    <property type="evidence" value="ECO:0007669"/>
    <property type="project" value="UniProtKB-UniRule"/>
</dbReference>
<keyword evidence="5 12" id="KW-0560">Oxidoreductase</keyword>
<feature type="domain" description="Dihydrodipicolinate reductase N-terminal" evidence="13">
    <location>
        <begin position="1"/>
        <end position="101"/>
    </location>
</feature>
<comment type="function">
    <text evidence="12">Catalyzes the conversion of 4-hydroxy-tetrahydrodipicolinate (HTPA) to tetrahydrodipicolinate.</text>
</comment>
<dbReference type="PIRSF" id="PIRSF000161">
    <property type="entry name" value="DHPR"/>
    <property type="match status" value="1"/>
</dbReference>
<evidence type="ECO:0000256" key="7">
    <source>
        <dbReference type="ARBA" id="ARBA00023154"/>
    </source>
</evidence>
<feature type="domain" description="Dihydrodipicolinate reductase C-terminal" evidence="14">
    <location>
        <begin position="104"/>
        <end position="234"/>
    </location>
</feature>
<dbReference type="RefSeq" id="WP_201922606.1">
    <property type="nucleotide sequence ID" value="NZ_JAERQG010000003.1"/>
</dbReference>
<dbReference type="GO" id="GO:0005829">
    <property type="term" value="C:cytosol"/>
    <property type="evidence" value="ECO:0007669"/>
    <property type="project" value="TreeGrafter"/>
</dbReference>
<dbReference type="InterPro" id="IPR000846">
    <property type="entry name" value="DapB_N"/>
</dbReference>
<dbReference type="GO" id="GO:0019877">
    <property type="term" value="P:diaminopimelate biosynthetic process"/>
    <property type="evidence" value="ECO:0007669"/>
    <property type="project" value="UniProtKB-UniRule"/>
</dbReference>
<dbReference type="CDD" id="cd02274">
    <property type="entry name" value="DHDPR_N"/>
    <property type="match status" value="1"/>
</dbReference>
<reference evidence="15" key="1">
    <citation type="submission" date="2021-01" db="EMBL/GenBank/DDBJ databases">
        <title>Marivirga sp. nov., isolated from intertidal surface sediments.</title>
        <authorList>
            <person name="Zhang M."/>
        </authorList>
    </citation>
    <scope>NUCLEOTIDE SEQUENCE</scope>
    <source>
        <strain evidence="15">SM1354</strain>
    </source>
</reference>
<evidence type="ECO:0000313" key="15">
    <source>
        <dbReference type="EMBL" id="MBL0766332.1"/>
    </source>
</evidence>
<comment type="caution">
    <text evidence="12">Was originally thought to be a dihydrodipicolinate reductase (DHDPR), catalyzing the conversion of dihydrodipicolinate to tetrahydrodipicolinate. However, it was shown in E.coli that the substrate of the enzymatic reaction is not dihydrodipicolinate (DHDP) but in fact (2S,4S)-4-hydroxy-2,3,4,5-tetrahydrodipicolinic acid (HTPA), the product released by the DapA-catalyzed reaction.</text>
</comment>
<comment type="subunit">
    <text evidence="12">Homotetramer.</text>
</comment>
<keyword evidence="12" id="KW-0963">Cytoplasm</keyword>
<name>A0A937AP99_9BACT</name>
<comment type="catalytic activity">
    <reaction evidence="10 12">
        <text>(S)-2,3,4,5-tetrahydrodipicolinate + NADP(+) + H2O = (2S,4S)-4-hydroxy-2,3,4,5-tetrahydrodipicolinate + NADPH + H(+)</text>
        <dbReference type="Rhea" id="RHEA:35331"/>
        <dbReference type="ChEBI" id="CHEBI:15377"/>
        <dbReference type="ChEBI" id="CHEBI:15378"/>
        <dbReference type="ChEBI" id="CHEBI:16845"/>
        <dbReference type="ChEBI" id="CHEBI:57783"/>
        <dbReference type="ChEBI" id="CHEBI:58349"/>
        <dbReference type="ChEBI" id="CHEBI:67139"/>
        <dbReference type="EC" id="1.17.1.8"/>
    </reaction>
</comment>
<gene>
    <name evidence="12 15" type="primary">dapB</name>
    <name evidence="15" type="ORF">JKP34_13780</name>
</gene>
<dbReference type="Proteomes" id="UP000642920">
    <property type="component" value="Unassembled WGS sequence"/>
</dbReference>
<feature type="binding site" evidence="12">
    <location>
        <begin position="98"/>
        <end position="101"/>
    </location>
    <ligand>
        <name>NAD(+)</name>
        <dbReference type="ChEBI" id="CHEBI:57540"/>
    </ligand>
</feature>
<feature type="active site" description="Proton donor/acceptor" evidence="12">
    <location>
        <position position="133"/>
    </location>
</feature>
<keyword evidence="7 12" id="KW-0457">Lysine biosynthesis</keyword>
<dbReference type="Pfam" id="PF05173">
    <property type="entry name" value="DapB_C"/>
    <property type="match status" value="1"/>
</dbReference>
<dbReference type="HAMAP" id="MF_00102">
    <property type="entry name" value="DapB"/>
    <property type="match status" value="1"/>
</dbReference>
<evidence type="ECO:0000256" key="2">
    <source>
        <dbReference type="ARBA" id="ARBA00022605"/>
    </source>
</evidence>
<evidence type="ECO:0000256" key="12">
    <source>
        <dbReference type="HAMAP-Rule" id="MF_00102"/>
    </source>
</evidence>
<dbReference type="NCBIfam" id="TIGR00036">
    <property type="entry name" value="dapB"/>
    <property type="match status" value="1"/>
</dbReference>
<dbReference type="PANTHER" id="PTHR20836">
    <property type="entry name" value="DIHYDRODIPICOLINATE REDUCTASE"/>
    <property type="match status" value="1"/>
</dbReference>